<proteinExistence type="predicted"/>
<dbReference type="InterPro" id="IPR003870">
    <property type="entry name" value="DUF222"/>
</dbReference>
<gene>
    <name evidence="2" type="ORF">SAMN04488539_1500</name>
</gene>
<evidence type="ECO:0000259" key="1">
    <source>
        <dbReference type="Pfam" id="PF02720"/>
    </source>
</evidence>
<organism evidence="2 3">
    <name type="scientific">Corynebacterium timonense</name>
    <dbReference type="NCBI Taxonomy" id="441500"/>
    <lineage>
        <taxon>Bacteria</taxon>
        <taxon>Bacillati</taxon>
        <taxon>Actinomycetota</taxon>
        <taxon>Actinomycetes</taxon>
        <taxon>Mycobacteriales</taxon>
        <taxon>Corynebacteriaceae</taxon>
        <taxon>Corynebacterium</taxon>
    </lineage>
</organism>
<protein>
    <recommendedName>
        <fullName evidence="1">DUF222 domain-containing protein</fullName>
    </recommendedName>
</protein>
<keyword evidence="3" id="KW-1185">Reference proteome</keyword>
<reference evidence="2 3" key="1">
    <citation type="submission" date="2016-10" db="EMBL/GenBank/DDBJ databases">
        <authorList>
            <person name="de Groot N.N."/>
        </authorList>
    </citation>
    <scope>NUCLEOTIDE SEQUENCE [LARGE SCALE GENOMIC DNA]</scope>
    <source>
        <strain evidence="2 3">DSM 45434</strain>
    </source>
</reference>
<dbReference type="Proteomes" id="UP000182237">
    <property type="component" value="Chromosome I"/>
</dbReference>
<sequence length="133" mass="14669">MTTPPTTISCESAPADIAAAIEHAFGMVTRRKAHTLWAIALFDANNLASHFGARTTATWLIRTLDIPTSTAHEYVKIARAMHGFPVMAAAFRNGEITYSKARLLTVHWFAPGLIEGRNLEKEPYTCPRSTRLS</sequence>
<dbReference type="EMBL" id="LT629765">
    <property type="protein sequence ID" value="SDS35087.1"/>
    <property type="molecule type" value="Genomic_DNA"/>
</dbReference>
<evidence type="ECO:0000313" key="3">
    <source>
        <dbReference type="Proteomes" id="UP000182237"/>
    </source>
</evidence>
<accession>A0A1H1RH12</accession>
<dbReference type="AlphaFoldDB" id="A0A1H1RH12"/>
<dbReference type="Pfam" id="PF02720">
    <property type="entry name" value="DUF222"/>
    <property type="match status" value="1"/>
</dbReference>
<name>A0A1H1RH12_9CORY</name>
<feature type="domain" description="DUF222" evidence="1">
    <location>
        <begin position="42"/>
        <end position="103"/>
    </location>
</feature>
<dbReference type="RefSeq" id="WP_019194495.1">
    <property type="nucleotide sequence ID" value="NZ_LT629765.1"/>
</dbReference>
<dbReference type="OrthoDB" id="4752861at2"/>
<evidence type="ECO:0000313" key="2">
    <source>
        <dbReference type="EMBL" id="SDS35087.1"/>
    </source>
</evidence>
<dbReference type="STRING" id="1203190.GCA_000312345_01691"/>